<keyword evidence="3 10" id="KW-0132">Cell division</keyword>
<evidence type="ECO:0000256" key="1">
    <source>
        <dbReference type="ARBA" id="ARBA00001946"/>
    </source>
</evidence>
<comment type="similarity">
    <text evidence="2 10">Belongs to the TRAFAC class TrmE-Era-EngA-EngB-Septin-like GTPase superfamily. EngB GTPase family.</text>
</comment>
<protein>
    <recommendedName>
        <fullName evidence="10">Probable GTP-binding protein EngB</fullName>
    </recommendedName>
</protein>
<dbReference type="Proteomes" id="UP000199259">
    <property type="component" value="Unassembled WGS sequence"/>
</dbReference>
<keyword evidence="6" id="KW-0460">Magnesium</keyword>
<dbReference type="InterPro" id="IPR030393">
    <property type="entry name" value="G_ENGB_dom"/>
</dbReference>
<proteinExistence type="inferred from homology"/>
<dbReference type="Pfam" id="PF01926">
    <property type="entry name" value="MMR_HSR1"/>
    <property type="match status" value="1"/>
</dbReference>
<accession>A0A7Z7FCT1</accession>
<evidence type="ECO:0000259" key="11">
    <source>
        <dbReference type="PROSITE" id="PS51706"/>
    </source>
</evidence>
<evidence type="ECO:0000256" key="7">
    <source>
        <dbReference type="ARBA" id="ARBA00023134"/>
    </source>
</evidence>
<dbReference type="PROSITE" id="PS51706">
    <property type="entry name" value="G_ENGB"/>
    <property type="match status" value="1"/>
</dbReference>
<dbReference type="OrthoDB" id="65113at2157"/>
<dbReference type="InterPro" id="IPR006073">
    <property type="entry name" value="GTP-bd"/>
</dbReference>
<evidence type="ECO:0000256" key="5">
    <source>
        <dbReference type="ARBA" id="ARBA00022741"/>
    </source>
</evidence>
<dbReference type="GO" id="GO:0051301">
    <property type="term" value="P:cell division"/>
    <property type="evidence" value="ECO:0007669"/>
    <property type="project" value="UniProtKB-KW"/>
</dbReference>
<dbReference type="Gene3D" id="3.40.50.300">
    <property type="entry name" value="P-loop containing nucleotide triphosphate hydrolases"/>
    <property type="match status" value="1"/>
</dbReference>
<comment type="cofactor">
    <cofactor evidence="1">
        <name>Mg(2+)</name>
        <dbReference type="ChEBI" id="CHEBI:18420"/>
    </cofactor>
</comment>
<sequence>MAKKTDELEGINFEIIFSGRSNVGKSSIMKELTGKNLKVGKRPGVTLKPTQIRYSDLLLTDLPGFGFMSGVKDRKQDIVKDQIVRYIEKNADRINVAVLVIDGASFLEIVQRWEERNEIPIDIEMFELFRELGFDIILAVNKVDKIKSDELDATLDQICDKLNMLPPWRQWLDSVAPISAKKGDLKSLKSLVRQRLHNEKRDDLFKYF</sequence>
<keyword evidence="4" id="KW-0479">Metal-binding</keyword>
<dbReference type="NCBIfam" id="NF003255">
    <property type="entry name" value="PRK04213.1"/>
    <property type="match status" value="1"/>
</dbReference>
<dbReference type="PANTHER" id="PTHR11649">
    <property type="entry name" value="MSS1/TRME-RELATED GTP-BINDING PROTEIN"/>
    <property type="match status" value="1"/>
</dbReference>
<evidence type="ECO:0000256" key="10">
    <source>
        <dbReference type="HAMAP-Rule" id="MF_00321"/>
    </source>
</evidence>
<dbReference type="GO" id="GO:0046872">
    <property type="term" value="F:metal ion binding"/>
    <property type="evidence" value="ECO:0007669"/>
    <property type="project" value="UniProtKB-KW"/>
</dbReference>
<dbReference type="AlphaFoldDB" id="A0A7Z7FCT1"/>
<dbReference type="RefSeq" id="WP_091710139.1">
    <property type="nucleotide sequence ID" value="NZ_FNCA01000005.1"/>
</dbReference>
<keyword evidence="5 10" id="KW-0547">Nucleotide-binding</keyword>
<dbReference type="GO" id="GO:0005525">
    <property type="term" value="F:GTP binding"/>
    <property type="evidence" value="ECO:0007669"/>
    <property type="project" value="UniProtKB-UniRule"/>
</dbReference>
<feature type="domain" description="EngB-type G" evidence="11">
    <location>
        <begin position="11"/>
        <end position="198"/>
    </location>
</feature>
<comment type="caution">
    <text evidence="12">The sequence shown here is derived from an EMBL/GenBank/DDBJ whole genome shotgun (WGS) entry which is preliminary data.</text>
</comment>
<keyword evidence="7 10" id="KW-0342">GTP-binding</keyword>
<keyword evidence="8 10" id="KW-0717">Septation</keyword>
<dbReference type="InterPro" id="IPR027417">
    <property type="entry name" value="P-loop_NTPase"/>
</dbReference>
<dbReference type="HAMAP" id="MF_00321">
    <property type="entry name" value="GTPase_EngB"/>
    <property type="match status" value="1"/>
</dbReference>
<evidence type="ECO:0000256" key="3">
    <source>
        <dbReference type="ARBA" id="ARBA00022618"/>
    </source>
</evidence>
<evidence type="ECO:0000313" key="13">
    <source>
        <dbReference type="Proteomes" id="UP000199259"/>
    </source>
</evidence>
<gene>
    <name evidence="10" type="primary">engB</name>
    <name evidence="12" type="ORF">SAMN04488589_1817</name>
</gene>
<name>A0A7Z7FCT1_9EURY</name>
<dbReference type="InterPro" id="IPR019987">
    <property type="entry name" value="GTP-bd_ribosome_bio_YsxC"/>
</dbReference>
<dbReference type="SUPFAM" id="SSF52540">
    <property type="entry name" value="P-loop containing nucleoside triphosphate hydrolases"/>
    <property type="match status" value="1"/>
</dbReference>
<comment type="function">
    <text evidence="10">Necessary for normal cell division and for the maintenance of normal septation.</text>
</comment>
<keyword evidence="9 10" id="KW-0131">Cell cycle</keyword>
<keyword evidence="13" id="KW-1185">Reference proteome</keyword>
<dbReference type="EMBL" id="FNCA01000005">
    <property type="protein sequence ID" value="SDF95711.1"/>
    <property type="molecule type" value="Genomic_DNA"/>
</dbReference>
<evidence type="ECO:0000256" key="2">
    <source>
        <dbReference type="ARBA" id="ARBA00009638"/>
    </source>
</evidence>
<evidence type="ECO:0000256" key="4">
    <source>
        <dbReference type="ARBA" id="ARBA00022723"/>
    </source>
</evidence>
<evidence type="ECO:0000256" key="6">
    <source>
        <dbReference type="ARBA" id="ARBA00022842"/>
    </source>
</evidence>
<organism evidence="12 13">
    <name type="scientific">Methanolobus vulcani</name>
    <dbReference type="NCBI Taxonomy" id="38026"/>
    <lineage>
        <taxon>Archaea</taxon>
        <taxon>Methanobacteriati</taxon>
        <taxon>Methanobacteriota</taxon>
        <taxon>Stenosarchaea group</taxon>
        <taxon>Methanomicrobia</taxon>
        <taxon>Methanosarcinales</taxon>
        <taxon>Methanosarcinaceae</taxon>
        <taxon>Methanolobus</taxon>
    </lineage>
</organism>
<evidence type="ECO:0000256" key="9">
    <source>
        <dbReference type="ARBA" id="ARBA00023306"/>
    </source>
</evidence>
<dbReference type="PANTHER" id="PTHR11649:SF13">
    <property type="entry name" value="ENGB-TYPE G DOMAIN-CONTAINING PROTEIN"/>
    <property type="match status" value="1"/>
</dbReference>
<reference evidence="12 13" key="1">
    <citation type="submission" date="2016-10" db="EMBL/GenBank/DDBJ databases">
        <authorList>
            <person name="Varghese N."/>
            <person name="Submissions S."/>
        </authorList>
    </citation>
    <scope>NUCLEOTIDE SEQUENCE [LARGE SCALE GENOMIC DNA]</scope>
    <source>
        <strain evidence="12 13">PL 12/M</strain>
    </source>
</reference>
<evidence type="ECO:0000256" key="8">
    <source>
        <dbReference type="ARBA" id="ARBA00023210"/>
    </source>
</evidence>
<evidence type="ECO:0000313" key="12">
    <source>
        <dbReference type="EMBL" id="SDF95711.1"/>
    </source>
</evidence>